<dbReference type="Proteomes" id="UP000095384">
    <property type="component" value="Unassembled WGS sequence"/>
</dbReference>
<organism evidence="1 2">
    <name type="scientific">Agathobacter rectalis</name>
    <dbReference type="NCBI Taxonomy" id="39491"/>
    <lineage>
        <taxon>Bacteria</taxon>
        <taxon>Bacillati</taxon>
        <taxon>Bacillota</taxon>
        <taxon>Clostridia</taxon>
        <taxon>Lachnospirales</taxon>
        <taxon>Lachnospiraceae</taxon>
        <taxon>Agathobacter</taxon>
    </lineage>
</organism>
<protein>
    <submittedName>
        <fullName evidence="1">Uncharacterized protein</fullName>
    </submittedName>
</protein>
<proteinExistence type="predicted"/>
<dbReference type="EMBL" id="CYYW01000004">
    <property type="protein sequence ID" value="CUN72949.1"/>
    <property type="molecule type" value="Genomic_DNA"/>
</dbReference>
<dbReference type="RefSeq" id="WP_055223474.1">
    <property type="nucleotide sequence ID" value="NZ_CYYW01000004.1"/>
</dbReference>
<reference evidence="1 2" key="1">
    <citation type="submission" date="2015-09" db="EMBL/GenBank/DDBJ databases">
        <authorList>
            <consortium name="Pathogen Informatics"/>
        </authorList>
    </citation>
    <scope>NUCLEOTIDE SEQUENCE [LARGE SCALE GENOMIC DNA]</scope>
    <source>
        <strain evidence="1 2">2789STDY5608860</strain>
    </source>
</reference>
<evidence type="ECO:0000313" key="1">
    <source>
        <dbReference type="EMBL" id="CUN72949.1"/>
    </source>
</evidence>
<evidence type="ECO:0000313" key="2">
    <source>
        <dbReference type="Proteomes" id="UP000095384"/>
    </source>
</evidence>
<sequence>MNQYAYNGPVMEFGKCIANNWAGSTYAASEKKAKSNLAYQFKKNNNRMPASKIILPGELMVIN</sequence>
<gene>
    <name evidence="1" type="ORF">ERS852417_00885</name>
</gene>
<name>A0A173ZBB4_9FIRM</name>
<accession>A0A173ZBB4</accession>
<dbReference type="AlphaFoldDB" id="A0A173ZBB4"/>